<proteinExistence type="predicted"/>
<dbReference type="HOGENOM" id="CLU_010595_1_2_1"/>
<dbReference type="EMBL" id="JPOX01000002">
    <property type="protein sequence ID" value="KFX52763.1"/>
    <property type="molecule type" value="Genomic_DNA"/>
</dbReference>
<sequence length="328" mass="38028">MTIKTDMYLGLTRVMTAQNPERVSTIIYREGSYWGPNDEQDAFHQRVAHHLFTLVLQDRLYLAPIPQPHHVLDIGTGIGLWASRRLLLKLDLSHEGRELFDLIHIRCLYGSVKDWRKLYQQAFEHLVPGKGFIEQIEVSLVPRFWYTAGDTREVGNDFSQLWDMGWDCDSTAADFARDNSSDSIFVMWYRFWQECSRRTGKTWFVADQMASLIYEVGFDNVCQTRYMLPLFDVEGTSSPIFTTTATTGICEKLLGGYTDYPVSRVAEIARWFRQFWETGMEGWVLAWTADEAKEFVVQTKEAIAEQNSKVYYELVVVYGQRPLSEGEK</sequence>
<reference evidence="1" key="1">
    <citation type="journal article" date="2014" name="PLoS Genet.">
        <title>Signature Gene Expression Reveals Novel Clues to the Molecular Mechanisms of Dimorphic Transition in Penicillium marneffei.</title>
        <authorList>
            <person name="Yang E."/>
            <person name="Wang G."/>
            <person name="Cai J."/>
            <person name="Woo P.C."/>
            <person name="Lau S.K."/>
            <person name="Yuen K.-Y."/>
            <person name="Chow W.-N."/>
            <person name="Lin X."/>
        </authorList>
    </citation>
    <scope>NUCLEOTIDE SEQUENCE [LARGE SCALE GENOMIC DNA]</scope>
    <source>
        <strain evidence="1">PM1</strain>
    </source>
</reference>
<evidence type="ECO:0000313" key="1">
    <source>
        <dbReference type="EMBL" id="KFX52763.1"/>
    </source>
</evidence>
<accession>A0A093Y5J8</accession>
<dbReference type="SUPFAM" id="SSF53335">
    <property type="entry name" value="S-adenosyl-L-methionine-dependent methyltransferases"/>
    <property type="match status" value="1"/>
</dbReference>
<protein>
    <recommendedName>
        <fullName evidence="2">S-adenosyl-L-methionine-dependent methyltransferase</fullName>
    </recommendedName>
</protein>
<evidence type="ECO:0008006" key="2">
    <source>
        <dbReference type="Google" id="ProtNLM"/>
    </source>
</evidence>
<gene>
    <name evidence="1" type="ORF">GQ26_0021700</name>
</gene>
<dbReference type="AlphaFoldDB" id="A0A093Y5J8"/>
<organism evidence="1">
    <name type="scientific">Talaromyces marneffei PM1</name>
    <dbReference type="NCBI Taxonomy" id="1077442"/>
    <lineage>
        <taxon>Eukaryota</taxon>
        <taxon>Fungi</taxon>
        <taxon>Dikarya</taxon>
        <taxon>Ascomycota</taxon>
        <taxon>Pezizomycotina</taxon>
        <taxon>Eurotiomycetes</taxon>
        <taxon>Eurotiomycetidae</taxon>
        <taxon>Eurotiales</taxon>
        <taxon>Trichocomaceae</taxon>
        <taxon>Talaromyces</taxon>
        <taxon>Talaromyces sect. Talaromyces</taxon>
    </lineage>
</organism>
<dbReference type="InterPro" id="IPR029063">
    <property type="entry name" value="SAM-dependent_MTases_sf"/>
</dbReference>
<dbReference type="Pfam" id="PF13489">
    <property type="entry name" value="Methyltransf_23"/>
    <property type="match status" value="1"/>
</dbReference>
<name>A0A093Y5J8_TALMA</name>
<comment type="caution">
    <text evidence="1">The sequence shown here is derived from an EMBL/GenBank/DDBJ whole genome shotgun (WGS) entry which is preliminary data.</text>
</comment>